<evidence type="ECO:0000313" key="2">
    <source>
        <dbReference type="EMBL" id="VDD78074.1"/>
    </source>
</evidence>
<sequence length="188" mass="20594">MEQRSSETPSSVESFSDAESWDLLDSSSDESAEASVNPKQTPSTSSSIYLKVTSQGEIQECDVSEEKQRPQPEDNTLPLPKSQAPELTGMQGHNNSSNQPDPASFCNFEMSLDKVIEAALNRMSTSSTTALDNIMATWNGSVKEFNVDMEELQLRPENSTMPPPMHQAPQFPGMEMLKGSSYQPVPAT</sequence>
<accession>A0A0R3UAX8</accession>
<keyword evidence="3" id="KW-1185">Reference proteome</keyword>
<name>A0A0R3UAX8_MESCO</name>
<evidence type="ECO:0000256" key="1">
    <source>
        <dbReference type="SAM" id="MobiDB-lite"/>
    </source>
</evidence>
<evidence type="ECO:0000313" key="3">
    <source>
        <dbReference type="Proteomes" id="UP000267029"/>
    </source>
</evidence>
<feature type="compositionally biased region" description="Acidic residues" evidence="1">
    <location>
        <begin position="19"/>
        <end position="32"/>
    </location>
</feature>
<gene>
    <name evidence="2" type="ORF">MCOS_LOCUS4077</name>
</gene>
<reference evidence="2 3" key="1">
    <citation type="submission" date="2018-10" db="EMBL/GenBank/DDBJ databases">
        <authorList>
            <consortium name="Pathogen Informatics"/>
        </authorList>
    </citation>
    <scope>NUCLEOTIDE SEQUENCE [LARGE SCALE GENOMIC DNA]</scope>
</reference>
<feature type="region of interest" description="Disordered" evidence="1">
    <location>
        <begin position="1"/>
        <end position="105"/>
    </location>
</feature>
<proteinExistence type="predicted"/>
<protein>
    <submittedName>
        <fullName evidence="2">Uncharacterized protein</fullName>
    </submittedName>
</protein>
<feature type="compositionally biased region" description="Polar residues" evidence="1">
    <location>
        <begin position="37"/>
        <end position="57"/>
    </location>
</feature>
<dbReference type="AlphaFoldDB" id="A0A0R3UAX8"/>
<dbReference type="Proteomes" id="UP000267029">
    <property type="component" value="Unassembled WGS sequence"/>
</dbReference>
<dbReference type="EMBL" id="UXSR01001245">
    <property type="protein sequence ID" value="VDD78074.1"/>
    <property type="molecule type" value="Genomic_DNA"/>
</dbReference>
<organism evidence="2 3">
    <name type="scientific">Mesocestoides corti</name>
    <name type="common">Flatworm</name>
    <dbReference type="NCBI Taxonomy" id="53468"/>
    <lineage>
        <taxon>Eukaryota</taxon>
        <taxon>Metazoa</taxon>
        <taxon>Spiralia</taxon>
        <taxon>Lophotrochozoa</taxon>
        <taxon>Platyhelminthes</taxon>
        <taxon>Cestoda</taxon>
        <taxon>Eucestoda</taxon>
        <taxon>Cyclophyllidea</taxon>
        <taxon>Mesocestoididae</taxon>
        <taxon>Mesocestoides</taxon>
    </lineage>
</organism>
<feature type="region of interest" description="Disordered" evidence="1">
    <location>
        <begin position="156"/>
        <end position="188"/>
    </location>
</feature>
<feature type="compositionally biased region" description="Low complexity" evidence="1">
    <location>
        <begin position="1"/>
        <end position="18"/>
    </location>
</feature>
<feature type="compositionally biased region" description="Polar residues" evidence="1">
    <location>
        <begin position="91"/>
        <end position="101"/>
    </location>
</feature>